<dbReference type="FunCoup" id="G0VB85">
    <property type="interactions" value="303"/>
</dbReference>
<evidence type="ECO:0000256" key="2">
    <source>
        <dbReference type="ARBA" id="ARBA00022857"/>
    </source>
</evidence>
<dbReference type="eggNOG" id="KOG1208">
    <property type="taxonomic scope" value="Eukaryota"/>
</dbReference>
<dbReference type="GO" id="GO:0005773">
    <property type="term" value="C:vacuole"/>
    <property type="evidence" value="ECO:0007669"/>
    <property type="project" value="GOC"/>
</dbReference>
<dbReference type="STRING" id="1064592.G0VB85"/>
<dbReference type="PANTHER" id="PTHR24320:SF282">
    <property type="entry name" value="WW DOMAIN-CONTAINING OXIDOREDUCTASE"/>
    <property type="match status" value="1"/>
</dbReference>
<evidence type="ECO:0000313" key="7">
    <source>
        <dbReference type="Proteomes" id="UP000001640"/>
    </source>
</evidence>
<comment type="similarity">
    <text evidence="1 4">Belongs to the short-chain dehydrogenases/reductases (SDR) family.</text>
</comment>
<dbReference type="SUPFAM" id="SSF51735">
    <property type="entry name" value="NAD(P)-binding Rossmann-fold domains"/>
    <property type="match status" value="1"/>
</dbReference>
<dbReference type="InterPro" id="IPR036291">
    <property type="entry name" value="NAD(P)-bd_dom_sf"/>
</dbReference>
<organism evidence="6 7">
    <name type="scientific">Naumovozyma castellii</name>
    <name type="common">Yeast</name>
    <name type="synonym">Saccharomyces castellii</name>
    <dbReference type="NCBI Taxonomy" id="27288"/>
    <lineage>
        <taxon>Eukaryota</taxon>
        <taxon>Fungi</taxon>
        <taxon>Dikarya</taxon>
        <taxon>Ascomycota</taxon>
        <taxon>Saccharomycotina</taxon>
        <taxon>Saccharomycetes</taxon>
        <taxon>Saccharomycetales</taxon>
        <taxon>Saccharomycetaceae</taxon>
        <taxon>Naumovozyma</taxon>
    </lineage>
</organism>
<name>G0VB85_NAUCA</name>
<keyword evidence="7" id="KW-1185">Reference proteome</keyword>
<dbReference type="PRINTS" id="PR00081">
    <property type="entry name" value="GDHRDH"/>
</dbReference>
<keyword evidence="5" id="KW-0472">Membrane</keyword>
<dbReference type="GO" id="GO:0007033">
    <property type="term" value="P:vacuole organization"/>
    <property type="evidence" value="ECO:0007669"/>
    <property type="project" value="EnsemblFungi"/>
</dbReference>
<dbReference type="GO" id="GO:0016491">
    <property type="term" value="F:oxidoreductase activity"/>
    <property type="evidence" value="ECO:0007669"/>
    <property type="project" value="UniProtKB-KW"/>
</dbReference>
<sequence>MIDPNSLPYYNPEVDRKVAVITGGNSGIGWYTVLHLYMHGFTVYLCGRTSHKIKKAINEITIEAEARLGLLEKEVDDFGKDIHLGSLRYIHMDLTDLKCVEKAAQKLLKLEDKIDVLINNAAILAIPYELTKDGFEIQLQTNYIAHFLLTMRLLPAIKKCHGRIITLGSLGHRLEVTYWNLNKKWDYKPNMIFTWFRYAVAKTASIQYTKMLSIKYPEVLCLSLHPGLVMNTNLFSYWTRLPIVGMFFWLFFQIIGYFVGVSNEQGSLATLHCALSPDLTPERDNGKYFTTGGVESKCSYVANNLDDAASTWIWTIHELKDRGFNI</sequence>
<feature type="transmembrane region" description="Helical" evidence="5">
    <location>
        <begin position="28"/>
        <end position="47"/>
    </location>
</feature>
<dbReference type="AlphaFoldDB" id="G0VB85"/>
<dbReference type="EMBL" id="HE576753">
    <property type="protein sequence ID" value="CCC68209.1"/>
    <property type="molecule type" value="Genomic_DNA"/>
</dbReference>
<dbReference type="PRINTS" id="PR00080">
    <property type="entry name" value="SDRFAMILY"/>
</dbReference>
<dbReference type="OrthoDB" id="191139at2759"/>
<gene>
    <name evidence="6" type="primary">NCAS0B01250</name>
    <name evidence="6" type="ordered locus">NCAS_0B01250</name>
</gene>
<keyword evidence="5" id="KW-0812">Transmembrane</keyword>
<dbReference type="Proteomes" id="UP000001640">
    <property type="component" value="Chromosome 2"/>
</dbReference>
<evidence type="ECO:0000256" key="3">
    <source>
        <dbReference type="ARBA" id="ARBA00023002"/>
    </source>
</evidence>
<dbReference type="OMA" id="FTWFRYA"/>
<dbReference type="HOGENOM" id="CLU_010194_44_6_1"/>
<dbReference type="GO" id="GO:0006624">
    <property type="term" value="P:vacuolar protein processing"/>
    <property type="evidence" value="ECO:0007669"/>
    <property type="project" value="EnsemblFungi"/>
</dbReference>
<keyword evidence="5" id="KW-1133">Transmembrane helix</keyword>
<reference evidence="6 7" key="1">
    <citation type="journal article" date="2011" name="Proc. Natl. Acad. Sci. U.S.A.">
        <title>Evolutionary erosion of yeast sex chromosomes by mating-type switching accidents.</title>
        <authorList>
            <person name="Gordon J.L."/>
            <person name="Armisen D."/>
            <person name="Proux-Wera E."/>
            <person name="Oheigeartaigh S.S."/>
            <person name="Byrne K.P."/>
            <person name="Wolfe K.H."/>
        </authorList>
    </citation>
    <scope>NUCLEOTIDE SEQUENCE [LARGE SCALE GENOMIC DNA]</scope>
    <source>
        <strain evidence="7">ATCC 76901 / BCRC 22586 / CBS 4309 / NBRC 1992 / NRRL Y-12630</strain>
    </source>
</reference>
<proteinExistence type="inferred from homology"/>
<dbReference type="InterPro" id="IPR002347">
    <property type="entry name" value="SDR_fam"/>
</dbReference>
<dbReference type="GO" id="GO:0034389">
    <property type="term" value="P:lipid droplet organization"/>
    <property type="evidence" value="ECO:0007669"/>
    <property type="project" value="EnsemblFungi"/>
</dbReference>
<keyword evidence="3" id="KW-0560">Oxidoreductase</keyword>
<dbReference type="GeneID" id="96901771"/>
<dbReference type="RefSeq" id="XP_003674585.1">
    <property type="nucleotide sequence ID" value="XM_003674537.1"/>
</dbReference>
<evidence type="ECO:0000256" key="5">
    <source>
        <dbReference type="SAM" id="Phobius"/>
    </source>
</evidence>
<dbReference type="Gene3D" id="3.40.50.720">
    <property type="entry name" value="NAD(P)-binding Rossmann-like Domain"/>
    <property type="match status" value="1"/>
</dbReference>
<accession>G0VB85</accession>
<dbReference type="KEGG" id="ncs:NCAS_0B01250"/>
<dbReference type="PANTHER" id="PTHR24320">
    <property type="entry name" value="RETINOL DEHYDROGENASE"/>
    <property type="match status" value="1"/>
</dbReference>
<dbReference type="GO" id="GO:0005811">
    <property type="term" value="C:lipid droplet"/>
    <property type="evidence" value="ECO:0007669"/>
    <property type="project" value="EnsemblFungi"/>
</dbReference>
<feature type="transmembrane region" description="Helical" evidence="5">
    <location>
        <begin position="237"/>
        <end position="259"/>
    </location>
</feature>
<reference key="2">
    <citation type="submission" date="2011-08" db="EMBL/GenBank/DDBJ databases">
        <title>Genome sequence of Naumovozyma castellii.</title>
        <authorList>
            <person name="Gordon J.L."/>
            <person name="Armisen D."/>
            <person name="Proux-Wera E."/>
            <person name="OhEigeartaigh S.S."/>
            <person name="Byrne K.P."/>
            <person name="Wolfe K.H."/>
        </authorList>
    </citation>
    <scope>NUCLEOTIDE SEQUENCE</scope>
    <source>
        <strain>Type strain:CBS 4309</strain>
    </source>
</reference>
<dbReference type="InParanoid" id="G0VB85"/>
<keyword evidence="2" id="KW-0521">NADP</keyword>
<dbReference type="GO" id="GO:0005739">
    <property type="term" value="C:mitochondrion"/>
    <property type="evidence" value="ECO:0007669"/>
    <property type="project" value="EnsemblFungi"/>
</dbReference>
<evidence type="ECO:0000256" key="1">
    <source>
        <dbReference type="ARBA" id="ARBA00006484"/>
    </source>
</evidence>
<dbReference type="Pfam" id="PF00106">
    <property type="entry name" value="adh_short"/>
    <property type="match status" value="2"/>
</dbReference>
<evidence type="ECO:0000313" key="6">
    <source>
        <dbReference type="EMBL" id="CCC68209.1"/>
    </source>
</evidence>
<protein>
    <submittedName>
        <fullName evidence="6">Uncharacterized protein</fullName>
    </submittedName>
</protein>
<evidence type="ECO:0000256" key="4">
    <source>
        <dbReference type="RuleBase" id="RU000363"/>
    </source>
</evidence>